<proteinExistence type="predicted"/>
<evidence type="ECO:0000256" key="1">
    <source>
        <dbReference type="SAM" id="MobiDB-lite"/>
    </source>
</evidence>
<dbReference type="Proteomes" id="UP000186817">
    <property type="component" value="Unassembled WGS sequence"/>
</dbReference>
<dbReference type="InterPro" id="IPR050789">
    <property type="entry name" value="Diverse_Enzym_Activities"/>
</dbReference>
<comment type="caution">
    <text evidence="3">The sequence shown here is derived from an EMBL/GenBank/DDBJ whole genome shotgun (WGS) entry which is preliminary data.</text>
</comment>
<dbReference type="OrthoDB" id="65596at2759"/>
<feature type="region of interest" description="Disordered" evidence="1">
    <location>
        <begin position="652"/>
        <end position="676"/>
    </location>
</feature>
<feature type="compositionally biased region" description="Basic and acidic residues" evidence="1">
    <location>
        <begin position="68"/>
        <end position="85"/>
    </location>
</feature>
<reference evidence="3 4" key="1">
    <citation type="submission" date="2016-02" db="EMBL/GenBank/DDBJ databases">
        <title>Genome analysis of coral dinoflagellate symbionts highlights evolutionary adaptations to a symbiotic lifestyle.</title>
        <authorList>
            <person name="Aranda M."/>
            <person name="Li Y."/>
            <person name="Liew Y.J."/>
            <person name="Baumgarten S."/>
            <person name="Simakov O."/>
            <person name="Wilson M."/>
            <person name="Piel J."/>
            <person name="Ashoor H."/>
            <person name="Bougouffa S."/>
            <person name="Bajic V.B."/>
            <person name="Ryu T."/>
            <person name="Ravasi T."/>
            <person name="Bayer T."/>
            <person name="Micklem G."/>
            <person name="Kim H."/>
            <person name="Bhak J."/>
            <person name="Lajeunesse T.C."/>
            <person name="Voolstra C.R."/>
        </authorList>
    </citation>
    <scope>NUCLEOTIDE SEQUENCE [LARGE SCALE GENOMIC DNA]</scope>
    <source>
        <strain evidence="3 4">CCMP2467</strain>
    </source>
</reference>
<feature type="region of interest" description="Disordered" evidence="1">
    <location>
        <begin position="1"/>
        <end position="94"/>
    </location>
</feature>
<accession>A0A1Q9EJA2</accession>
<dbReference type="SUPFAM" id="SSF56601">
    <property type="entry name" value="beta-lactamase/transpeptidase-like"/>
    <property type="match status" value="1"/>
</dbReference>
<feature type="compositionally biased region" description="Polar residues" evidence="1">
    <location>
        <begin position="874"/>
        <end position="889"/>
    </location>
</feature>
<gene>
    <name evidence="3" type="primary">YOD1</name>
    <name evidence="3" type="ORF">AK812_SmicGene9118</name>
</gene>
<feature type="compositionally biased region" description="Low complexity" evidence="1">
    <location>
        <begin position="657"/>
        <end position="669"/>
    </location>
</feature>
<evidence type="ECO:0000259" key="2">
    <source>
        <dbReference type="Pfam" id="PF00144"/>
    </source>
</evidence>
<dbReference type="Gene3D" id="3.90.70.80">
    <property type="match status" value="1"/>
</dbReference>
<dbReference type="Gene3D" id="3.40.710.10">
    <property type="entry name" value="DD-peptidase/beta-lactamase superfamily"/>
    <property type="match status" value="1"/>
</dbReference>
<organism evidence="3 4">
    <name type="scientific">Symbiodinium microadriaticum</name>
    <name type="common">Dinoflagellate</name>
    <name type="synonym">Zooxanthella microadriatica</name>
    <dbReference type="NCBI Taxonomy" id="2951"/>
    <lineage>
        <taxon>Eukaryota</taxon>
        <taxon>Sar</taxon>
        <taxon>Alveolata</taxon>
        <taxon>Dinophyceae</taxon>
        <taxon>Suessiales</taxon>
        <taxon>Symbiodiniaceae</taxon>
        <taxon>Symbiodinium</taxon>
    </lineage>
</organism>
<evidence type="ECO:0000313" key="3">
    <source>
        <dbReference type="EMBL" id="OLQ07500.1"/>
    </source>
</evidence>
<name>A0A1Q9EJA2_SYMMI</name>
<protein>
    <submittedName>
        <fullName evidence="3">Ubiquitin thioesterase OTU1</fullName>
    </submittedName>
</protein>
<dbReference type="SUPFAM" id="SSF54001">
    <property type="entry name" value="Cysteine proteinases"/>
    <property type="match status" value="1"/>
</dbReference>
<dbReference type="InterPro" id="IPR001466">
    <property type="entry name" value="Beta-lactam-related"/>
</dbReference>
<dbReference type="InterPro" id="IPR038765">
    <property type="entry name" value="Papain-like_cys_pep_sf"/>
</dbReference>
<evidence type="ECO:0000313" key="4">
    <source>
        <dbReference type="Proteomes" id="UP000186817"/>
    </source>
</evidence>
<feature type="region of interest" description="Disordered" evidence="1">
    <location>
        <begin position="1434"/>
        <end position="1455"/>
    </location>
</feature>
<dbReference type="EMBL" id="LSRX01000137">
    <property type="protein sequence ID" value="OLQ07500.1"/>
    <property type="molecule type" value="Genomic_DNA"/>
</dbReference>
<feature type="region of interest" description="Disordered" evidence="1">
    <location>
        <begin position="615"/>
        <end position="639"/>
    </location>
</feature>
<dbReference type="InterPro" id="IPR012338">
    <property type="entry name" value="Beta-lactam/transpept-like"/>
</dbReference>
<sequence>MPNTVGILDLRPPERKRKGTCGVDIGLTESRAHPQPLQPAERRQRSGRRRMPKHGCCLGSPPSGRSLVEARRAEDRSCLPRERSRSPSRNCQPSLLSVACPETDADHGPLADGLLPLAVCRAVTRVIWSAARAQAEVDHAEKQGFVAKTRRVSSDSSAAMEDLQAGVRKAKSLQMDPQPLRAAAGRLKSQVDSGRLPGAMTCAVKEGHVIHFEAHGFSDLAGQVAMNSQTLFRLYSQTKPVLVVGFLILFERGEVLLDDPVENYLPEFKDAAVGPQRKPLSRPILVRDLLAHTSGIGFGPGFGYEAENDYESTYVGLVKKVDAGEIQSLAEWCEELAKIPLRFQPGKDWGYGYSSDVLGRLIEVLTKKRLDDFLKEEVLEPLGMANTFFAVPEEQAAKLAALYKREPWHGKAKTVRFVTSDVGGSGIMEDLSRNVLARPEVDKSSVHAMPTSVFLHGGPASKVIQGGGCICSVAGGLVSSFADCSRFFQMIVNNGELDGVRLLKAATVQLLGRDWLNEFTTEKRRRPLWVWNTPGIGFSPLGQIGVKFKGANRRTVGSQLHTVHWGGAGGSGYMLNWPHRLVVLTYSGVVFDTDTQKTMWRAAFGSLRRGGAKPVASVFQEESKDTTPAKKRSARAIQKGKQACETSASAFPMTLGSSEPSQTQSTQPEDVPSHSEEVVRLALSTLASALAQANGGHSERLGPALCAALRKEGTTKRPLAACATGSPAEDVVLARVRTLSLCAVAYWREVSQDLGRAASSLSRFLEQQRHLYWKRPPYRGVNLGGWLLLEPGPSHELFQTFGPEATCEPGAADSCWRCLNNTWGIASTEVRRRLRYHRTSKTTSRQQACREMAYCTVPPTMQYSVNVDPSQMMHQQTQLSSPLWATSPNDVPPPAQSPGGPMLLLMPPLPVQQMGQAMSPMSPISPSAMSAMSPMSPNPLSPTALSPMSPVEFYPGSPSAMRNYHRSNSGASASDAPTSPLNTSNRSSKGPISKLQEFVQSSKAHPLPSSCAVLQWSHENRMAGSSLQFRATTSFLLDGVTVEPAGQERAMQILAVDTSHTTHNKLCTRETRLVQRVAGQKFLAGVPAEKPIETFLDEIATVARHEVVRAGKPWEAQASGVPRPCVQLLAGFPPKALELPKDPVTECQAWSIMHCHVLEGPVGDGFVDQSSAQHSLSACGLLGLRSGESLIVREVEPEGARGIVVRRVIEADNSCLFNAVGYVREKLRGEAPALRKIVAERIAADPERYCEANNWGGAIELSVLAEHFQCEIAAYDICSMRRDLHGEGQGYKSRYMLIYDGIHYDALALAADKGAPEAADFTVFEVGPEADLADIKARSDVQYASLRSTVPAREARTFVAEQNKQRQFTDTGNFTLRSMAGQWAASRVFEIPVKPRPHHVLGGWWPSKKQSQRDAAERALAFFIGVCGNELTRGHEGHAAGRKSQLAEGHREEEPEEVYELEDFVGEQLRWSCRWEAQDTQDPILEALCKATVEFQYLGVSHVFAGKACSSKVAAKTDTARRVLWYLHCPGYENAFEVEQDQVKTLAQAIPEPVPGTWPPTQEALNAAACSPSTVASTCEQEMDLSPCSPSPLSPGQRSQAEQAELLERKTTVMRLQNRLQKIFAKQLTPGKSVWCWRYEKNEVDHTFQASVHISLLDRTFTGGWACTHQAAQMEACNRLTSFLDKDFKM</sequence>
<dbReference type="PANTHER" id="PTHR43283">
    <property type="entry name" value="BETA-LACTAMASE-RELATED"/>
    <property type="match status" value="1"/>
</dbReference>
<feature type="compositionally biased region" description="Polar residues" evidence="1">
    <location>
        <begin position="966"/>
        <end position="990"/>
    </location>
</feature>
<feature type="region of interest" description="Disordered" evidence="1">
    <location>
        <begin position="959"/>
        <end position="991"/>
    </location>
</feature>
<feature type="region of interest" description="Disordered" evidence="1">
    <location>
        <begin position="915"/>
        <end position="944"/>
    </location>
</feature>
<feature type="region of interest" description="Disordered" evidence="1">
    <location>
        <begin position="874"/>
        <end position="901"/>
    </location>
</feature>
<feature type="domain" description="Beta-lactamase-related" evidence="2">
    <location>
        <begin position="187"/>
        <end position="585"/>
    </location>
</feature>
<keyword evidence="4" id="KW-1185">Reference proteome</keyword>
<dbReference type="Pfam" id="PF00144">
    <property type="entry name" value="Beta-lactamase"/>
    <property type="match status" value="1"/>
</dbReference>
<dbReference type="PANTHER" id="PTHR43283:SF3">
    <property type="entry name" value="BETA-LACTAMASE FAMILY PROTEIN (AFU_ORTHOLOGUE AFUA_5G07500)"/>
    <property type="match status" value="1"/>
</dbReference>
<feature type="compositionally biased region" description="Low complexity" evidence="1">
    <location>
        <begin position="915"/>
        <end position="935"/>
    </location>
</feature>